<evidence type="ECO:0000313" key="8">
    <source>
        <dbReference type="Proteomes" id="UP000268084"/>
    </source>
</evidence>
<dbReference type="Pfam" id="PF20148">
    <property type="entry name" value="DUF6531"/>
    <property type="match status" value="1"/>
</dbReference>
<dbReference type="GO" id="GO:0003723">
    <property type="term" value="F:RNA binding"/>
    <property type="evidence" value="ECO:0007669"/>
    <property type="project" value="InterPro"/>
</dbReference>
<dbReference type="InterPro" id="IPR050708">
    <property type="entry name" value="T6SS_VgrG/RHS"/>
</dbReference>
<feature type="region of interest" description="Disordered" evidence="4">
    <location>
        <begin position="1087"/>
        <end position="1110"/>
    </location>
</feature>
<dbReference type="InterPro" id="IPR045351">
    <property type="entry name" value="DUF6531"/>
</dbReference>
<evidence type="ECO:0000259" key="6">
    <source>
        <dbReference type="Pfam" id="PF25023"/>
    </source>
</evidence>
<organism evidence="7 8">
    <name type="scientific">Nakamurella antarctica</name>
    <dbReference type="NCBI Taxonomy" id="1902245"/>
    <lineage>
        <taxon>Bacteria</taxon>
        <taxon>Bacillati</taxon>
        <taxon>Actinomycetota</taxon>
        <taxon>Actinomycetes</taxon>
        <taxon>Nakamurellales</taxon>
        <taxon>Nakamurellaceae</taxon>
        <taxon>Nakamurella</taxon>
    </lineage>
</organism>
<dbReference type="RefSeq" id="WP_124799908.1">
    <property type="nucleotide sequence ID" value="NZ_CP034170.1"/>
</dbReference>
<dbReference type="Gene3D" id="3.40.630.40">
    <property type="entry name" value="Zn-dependent exopeptidases"/>
    <property type="match status" value="1"/>
</dbReference>
<feature type="compositionally biased region" description="Polar residues" evidence="4">
    <location>
        <begin position="1087"/>
        <end position="1100"/>
    </location>
</feature>
<dbReference type="Pfam" id="PF25023">
    <property type="entry name" value="TEN_YD-shell"/>
    <property type="match status" value="1"/>
</dbReference>
<dbReference type="Pfam" id="PF00545">
    <property type="entry name" value="Ribonuclease"/>
    <property type="match status" value="1"/>
</dbReference>
<keyword evidence="1" id="KW-0540">Nuclease</keyword>
<gene>
    <name evidence="7" type="ORF">EH165_13460</name>
</gene>
<dbReference type="GO" id="GO:0016787">
    <property type="term" value="F:hydrolase activity"/>
    <property type="evidence" value="ECO:0007669"/>
    <property type="project" value="UniProtKB-KW"/>
</dbReference>
<evidence type="ECO:0008006" key="9">
    <source>
        <dbReference type="Google" id="ProtNLM"/>
    </source>
</evidence>
<dbReference type="Gene3D" id="3.10.450.30">
    <property type="entry name" value="Microbial ribonucleases"/>
    <property type="match status" value="1"/>
</dbReference>
<reference evidence="7 8" key="1">
    <citation type="submission" date="2018-11" db="EMBL/GenBank/DDBJ databases">
        <authorList>
            <person name="Da X."/>
        </authorList>
    </citation>
    <scope>NUCLEOTIDE SEQUENCE [LARGE SCALE GENOMIC DNA]</scope>
    <source>
        <strain evidence="7 8">S14-144</strain>
    </source>
</reference>
<dbReference type="Proteomes" id="UP000268084">
    <property type="component" value="Chromosome"/>
</dbReference>
<feature type="domain" description="DUF6531" evidence="5">
    <location>
        <begin position="387"/>
        <end position="459"/>
    </location>
</feature>
<dbReference type="OrthoDB" id="3881096at2"/>
<feature type="domain" description="Teneurin-like YD-shell" evidence="6">
    <location>
        <begin position="589"/>
        <end position="805"/>
    </location>
</feature>
<dbReference type="EMBL" id="CP034170">
    <property type="protein sequence ID" value="AZI59004.1"/>
    <property type="molecule type" value="Genomic_DNA"/>
</dbReference>
<dbReference type="KEGG" id="nak:EH165_13460"/>
<keyword evidence="8" id="KW-1185">Reference proteome</keyword>
<dbReference type="SUPFAM" id="SSF53933">
    <property type="entry name" value="Microbial ribonucleases"/>
    <property type="match status" value="1"/>
</dbReference>
<dbReference type="NCBIfam" id="TIGR01643">
    <property type="entry name" value="YD_repeat_2x"/>
    <property type="match status" value="24"/>
</dbReference>
<proteinExistence type="predicted"/>
<evidence type="ECO:0000259" key="5">
    <source>
        <dbReference type="Pfam" id="PF20148"/>
    </source>
</evidence>
<dbReference type="SUPFAM" id="SSF101908">
    <property type="entry name" value="Putative isomerase YbhE"/>
    <property type="match status" value="1"/>
</dbReference>
<keyword evidence="2" id="KW-0677">Repeat</keyword>
<dbReference type="SUPFAM" id="SSF53187">
    <property type="entry name" value="Zn-dependent exopeptidases"/>
    <property type="match status" value="1"/>
</dbReference>
<dbReference type="SUPFAM" id="SSF69322">
    <property type="entry name" value="Tricorn protease domain 2"/>
    <property type="match status" value="1"/>
</dbReference>
<evidence type="ECO:0000256" key="4">
    <source>
        <dbReference type="SAM" id="MobiDB-lite"/>
    </source>
</evidence>
<dbReference type="InterPro" id="IPR031325">
    <property type="entry name" value="RHS_repeat"/>
</dbReference>
<dbReference type="Pfam" id="PF05593">
    <property type="entry name" value="RHS_repeat"/>
    <property type="match status" value="11"/>
</dbReference>
<evidence type="ECO:0000313" key="7">
    <source>
        <dbReference type="EMBL" id="AZI59004.1"/>
    </source>
</evidence>
<evidence type="ECO:0000256" key="3">
    <source>
        <dbReference type="ARBA" id="ARBA00022801"/>
    </source>
</evidence>
<dbReference type="InterPro" id="IPR016191">
    <property type="entry name" value="Ribonuclease/ribotoxin"/>
</dbReference>
<evidence type="ECO:0000256" key="2">
    <source>
        <dbReference type="ARBA" id="ARBA00022737"/>
    </source>
</evidence>
<sequence>MVSADAVGASIVFGGEKTAGVLAVDVAQLPVTVSEAAAIAVDGVAVSAPVEVTATDSAGVGVTRFEAAVTTVKVPDGPVIVTSVDPGVTVTFDVDKTQLAAAGVDPATVKIFTRENTGDPWIALASRFDAGSGAAGSGRVVGESAHLSQFVVIGFPFVAPVGPSIVLDPDDGVANTTSPGVVASELPYNIALSKAVQVLLEQQCLATVTLTRDDPNTRVVSESMRAATAAAANPALTATIAFDAPEGHAWGTNPSQGGTKVFNFNRPADDALAGNIIAGLPTYTGRPAQKWNALPNGVPHAAFANIAGAYTHLEVLNLDNNYDWAVIHDGFQSIANGLFASFAQYLTGAGFDCGTPATTGWPAPPSDAEKARWRQLGVHNYQTYGAEPVAFTTGNLIEQLPIYSLPGDSGVDVGLTYNSQDGRLTRNGAGWSMGPGAHVQRFIDGSVMMAGGDGASYVFNPDGAGGFTSDPGANLALADTGSGRLTMTSPDGRTWVFDAAGVEGIGQLASYIDARGHGYTLQYGAPSANAQFLPLASITDTNGQVITVGSDDAGHITSYTVPGGRVWGFTYNAGDLTSITYPDGGVRTFTYDGAHQLLTATDPLNVLYLVNTYDTAGRVVEQRDAQNNIRRFTYNAGSTVYTDNEGNNTTYEFDTASRVTAIVDAAGGVKRFAYDGANNVVASTDQLGRTWNYTFDTAGNTTSITQPDGTVTSFTYSQTGTVTSSTDTGGVGGATRTTTFDVTSQGLVTGAHLPDGSTTAATFDAAGNVLSQTNPGGETTLYAWNSVGQLTSSTDPAGNITTLGYDNAGQAVSTTDAAGNTSTFGYDPAGNLSTVTDPAGAVTSYTYDRNGHVLTSTDPAGAVTSYVWDVLFRMASVTDPTGAVTGFEYNTEDNLTATTDPMGAVTKYTRDQLYRVVGVTDPNGNTWGTGFDATGQVTSSTDPLGAVSTNTVDANGRVITVTDPRGGVWTTEYDNVGRVIASTDAAGGVTGYIYDVLGRVVKTIDAVGSEIVYTYTVNGQIASVTDPDGRVTTNTYTPTGQVKTVTDPAGQVTSYTYDTRGHLVAVTDALGAVNTFTYDTAGRLTSSTDPLGRTSTQTLDSRGLVTGASDPAGNTTTFTYDGAGRALTATDPLGAVTAQTLDPAGRVTTVTDPMGAVTTTGFDPAGQPVTVTDPAGTVTTFGYDPVGQLTTLIEAATPTGIAGAAANVTTTYGYDKIGNRTSVTDPNGNTTTTNFDALSRPTQVRNAAGVVTTKNTFDPVGEVLVSVDGNGDTTTNTYTPAGLRTQQKFANTGAAPGQAPAPDTTVGWEFDAVGRPIAMTDSVGVTGWTYDPTGQLLTETNPTGATITHAYNKAGQQTALTYPTGETLTTTFDAAGLPVAQKSPFGELKYAFDKAGRLVSQDRSNGVNTTFGYDKAGRVTTITHQLPTDPTPTPLGPVVPGSGGNPAGGIAPGDYLAGWDVPTAQGQVPAGGKIVLGYGYDTRSNVTTETNTVTTSGIDPRAGLAALLTPTTVAGVAAGPAKPVTSNTQTHTYDPLNRLTATTTTNTGAGATTGATGADAGGAGAGGAAAAGAGGDGASTYGYDAAGNRVSAVTTGADPTTTNATFNNLNQIISATGTHTAAYSYDGVGQRTTETVDGSTTNYGWSPQNRLTHITRDGRTTDNTYDGIGRLQTSTDTTTTGSTGNASSGAGGGNAGSPVGQPTVTSSVWDGLSVLSQTNPASGTTNMVRDITGNVAIQASTLTTPGTGVRWNLTDAQGSPIAQTIGATVTEQATYGDYGNQTFNTPGWNARVGFGGEITDPTIHLSSYYARQYDPVTATWLSPDPYQGSVFASQSQNRYAFVAGNPTTNTDYLGYCPLNSSDFTGGPRCGGQPKPVRHTALLRDPQSAGDLSSVRITPPLVSDNIVVGAKSASKIRSSSPSKVPAVTSPAGGNAPVKAGDVSVTHPFPQDKYNKWVAKFALDTRLSGQELWRLFIGCQSWSCYSDAVVKYDLQREAWGAQVSVVANFASDLDPLVNAVLTIAVVTTSGALASATCTFATAGTMVVGCVVLASATATWSGSAYNGASVRDQVIAAAEGAGFGLAAGFIIKYASSAGKAVSARAPIPAESKAVIDSIRTNGVIWQSGVKGPSVPKIFQNDGRSGSSILPQTDANGSKITYREWGTVPATGNINAGGERIVTGSDGSYYYSPDHYKSFVRVP</sequence>
<feature type="compositionally biased region" description="Low complexity" evidence="4">
    <location>
        <begin position="1673"/>
        <end position="1688"/>
    </location>
</feature>
<dbReference type="PANTHER" id="PTHR32305:SF15">
    <property type="entry name" value="PROTEIN RHSA-RELATED"/>
    <property type="match status" value="1"/>
</dbReference>
<feature type="region of interest" description="Disordered" evidence="4">
    <location>
        <begin position="1656"/>
        <end position="1705"/>
    </location>
</feature>
<dbReference type="NCBIfam" id="TIGR03696">
    <property type="entry name" value="Rhs_assc_core"/>
    <property type="match status" value="1"/>
</dbReference>
<reference evidence="7 8" key="2">
    <citation type="submission" date="2018-12" db="EMBL/GenBank/DDBJ databases">
        <title>Nakamurella antarcticus sp. nov., isolated from Antarctica South Shetland Islands soil.</title>
        <authorList>
            <person name="Peng F."/>
        </authorList>
    </citation>
    <scope>NUCLEOTIDE SEQUENCE [LARGE SCALE GENOMIC DNA]</scope>
    <source>
        <strain evidence="7 8">S14-144</strain>
    </source>
</reference>
<protein>
    <recommendedName>
        <fullName evidence="9">RHS repeat-associated core domain-containing protein</fullName>
    </recommendedName>
</protein>
<dbReference type="InterPro" id="IPR056823">
    <property type="entry name" value="TEN-like_YD-shell"/>
</dbReference>
<dbReference type="GO" id="GO:0004521">
    <property type="term" value="F:RNA endonuclease activity"/>
    <property type="evidence" value="ECO:0007669"/>
    <property type="project" value="InterPro"/>
</dbReference>
<dbReference type="Gene3D" id="2.180.10.10">
    <property type="entry name" value="RHS repeat-associated core"/>
    <property type="match status" value="4"/>
</dbReference>
<evidence type="ECO:0000256" key="1">
    <source>
        <dbReference type="ARBA" id="ARBA00022722"/>
    </source>
</evidence>
<dbReference type="InterPro" id="IPR006530">
    <property type="entry name" value="YD"/>
</dbReference>
<dbReference type="InterPro" id="IPR022385">
    <property type="entry name" value="Rhs_assc_core"/>
</dbReference>
<keyword evidence="3" id="KW-0378">Hydrolase</keyword>
<dbReference type="InterPro" id="IPR000026">
    <property type="entry name" value="N1-like"/>
</dbReference>
<name>A0A3G8ZX34_9ACTN</name>
<dbReference type="PANTHER" id="PTHR32305">
    <property type="match status" value="1"/>
</dbReference>
<accession>A0A3G8ZX34</accession>